<sequence length="135" mass="14147">MTLKTNHVRVLLAVIALCGAGMLAAFLADDSLLARSELGGFSSVLAMVLGIGALAIPLLGLAGRLSDPTRIRSVIFLVVPLLTLAVFLDPRFDVFPVRILCLVGMILAFAGTVVVLFHAMGDKKTGARGAPSRFS</sequence>
<keyword evidence="1" id="KW-1133">Transmembrane helix</keyword>
<dbReference type="OrthoDB" id="9845230at2"/>
<accession>A0A3P5WU46</accession>
<protein>
    <submittedName>
        <fullName evidence="2">Uncharacterized protein</fullName>
    </submittedName>
</protein>
<feature type="transmembrane region" description="Helical" evidence="1">
    <location>
        <begin position="38"/>
        <end position="59"/>
    </location>
</feature>
<proteinExistence type="predicted"/>
<feature type="transmembrane region" description="Helical" evidence="1">
    <location>
        <begin position="94"/>
        <end position="119"/>
    </location>
</feature>
<evidence type="ECO:0000256" key="1">
    <source>
        <dbReference type="SAM" id="Phobius"/>
    </source>
</evidence>
<evidence type="ECO:0000313" key="3">
    <source>
        <dbReference type="Proteomes" id="UP000280861"/>
    </source>
</evidence>
<dbReference type="AlphaFoldDB" id="A0A3P5WU46"/>
<keyword evidence="1" id="KW-0472">Membrane</keyword>
<organism evidence="2 3">
    <name type="scientific">Arthrobacter ulcerisalmonis</name>
    <dbReference type="NCBI Taxonomy" id="2483813"/>
    <lineage>
        <taxon>Bacteria</taxon>
        <taxon>Bacillati</taxon>
        <taxon>Actinomycetota</taxon>
        <taxon>Actinomycetes</taxon>
        <taxon>Micrococcales</taxon>
        <taxon>Micrococcaceae</taxon>
        <taxon>Arthrobacter</taxon>
    </lineage>
</organism>
<dbReference type="EMBL" id="UXAU01000009">
    <property type="protein sequence ID" value="VDC18736.1"/>
    <property type="molecule type" value="Genomic_DNA"/>
</dbReference>
<feature type="transmembrane region" description="Helical" evidence="1">
    <location>
        <begin position="71"/>
        <end position="88"/>
    </location>
</feature>
<dbReference type="RefSeq" id="WP_124090367.1">
    <property type="nucleotide sequence ID" value="NZ_CBCRYA010000014.1"/>
</dbReference>
<keyword evidence="3" id="KW-1185">Reference proteome</keyword>
<keyword evidence="1" id="KW-0812">Transmembrane</keyword>
<name>A0A3P5WU46_9MICC</name>
<evidence type="ECO:0000313" key="2">
    <source>
        <dbReference type="EMBL" id="VDC18736.1"/>
    </source>
</evidence>
<reference evidence="2 3" key="1">
    <citation type="submission" date="2018-11" db="EMBL/GenBank/DDBJ databases">
        <authorList>
            <person name="Criscuolo A."/>
        </authorList>
    </citation>
    <scope>NUCLEOTIDE SEQUENCE [LARGE SCALE GENOMIC DNA]</scope>
    <source>
        <strain evidence="2">AT11b</strain>
    </source>
</reference>
<gene>
    <name evidence="2" type="ORF">PSET11_00500</name>
</gene>
<dbReference type="Proteomes" id="UP000280861">
    <property type="component" value="Unassembled WGS sequence"/>
</dbReference>